<protein>
    <submittedName>
        <fullName evidence="1">Uncharacterized protein</fullName>
    </submittedName>
</protein>
<dbReference type="Proteomes" id="UP000627464">
    <property type="component" value="Unassembled WGS sequence"/>
</dbReference>
<reference evidence="2" key="1">
    <citation type="journal article" date="2019" name="Int. J. Syst. Evol. Microbiol.">
        <title>The Global Catalogue of Microorganisms (GCM) 10K type strain sequencing project: providing services to taxonomists for standard genome sequencing and annotation.</title>
        <authorList>
            <consortium name="The Broad Institute Genomics Platform"/>
            <consortium name="The Broad Institute Genome Sequencing Center for Infectious Disease"/>
            <person name="Wu L."/>
            <person name="Ma J."/>
        </authorList>
    </citation>
    <scope>NUCLEOTIDE SEQUENCE [LARGE SCALE GENOMIC DNA]</scope>
    <source>
        <strain evidence="2">CGMCC 1.12806</strain>
    </source>
</reference>
<evidence type="ECO:0000313" key="1">
    <source>
        <dbReference type="EMBL" id="GGA39387.1"/>
    </source>
</evidence>
<dbReference type="EMBL" id="BMFZ01000003">
    <property type="protein sequence ID" value="GGA39387.1"/>
    <property type="molecule type" value="Genomic_DNA"/>
</dbReference>
<name>A0ABQ1G9I1_9GAMM</name>
<keyword evidence="2" id="KW-1185">Reference proteome</keyword>
<proteinExistence type="predicted"/>
<gene>
    <name evidence="1" type="ORF">GCM10011328_12890</name>
</gene>
<comment type="caution">
    <text evidence="1">The sequence shown here is derived from an EMBL/GenBank/DDBJ whole genome shotgun (WGS) entry which is preliminary data.</text>
</comment>
<accession>A0ABQ1G9I1</accession>
<organism evidence="1 2">
    <name type="scientific">Hafnia psychrotolerans</name>
    <dbReference type="NCBI Taxonomy" id="1477018"/>
    <lineage>
        <taxon>Bacteria</taxon>
        <taxon>Pseudomonadati</taxon>
        <taxon>Pseudomonadota</taxon>
        <taxon>Gammaproteobacteria</taxon>
        <taxon>Enterobacterales</taxon>
        <taxon>Hafniaceae</taxon>
        <taxon>Hafnia</taxon>
    </lineage>
</organism>
<sequence>MKALEMFELSFSTFNFQLSTFNVKVVGVGPHRPKGRSRSTLWNPRFLRTAAAQVGVAVFQDPE</sequence>
<evidence type="ECO:0000313" key="2">
    <source>
        <dbReference type="Proteomes" id="UP000627464"/>
    </source>
</evidence>